<reference evidence="1" key="1">
    <citation type="journal article" date="2020" name="Stud. Mycol.">
        <title>101 Dothideomycetes genomes: a test case for predicting lifestyles and emergence of pathogens.</title>
        <authorList>
            <person name="Haridas S."/>
            <person name="Albert R."/>
            <person name="Binder M."/>
            <person name="Bloem J."/>
            <person name="Labutti K."/>
            <person name="Salamov A."/>
            <person name="Andreopoulos B."/>
            <person name="Baker S."/>
            <person name="Barry K."/>
            <person name="Bills G."/>
            <person name="Bluhm B."/>
            <person name="Cannon C."/>
            <person name="Castanera R."/>
            <person name="Culley D."/>
            <person name="Daum C."/>
            <person name="Ezra D."/>
            <person name="Gonzalez J."/>
            <person name="Henrissat B."/>
            <person name="Kuo A."/>
            <person name="Liang C."/>
            <person name="Lipzen A."/>
            <person name="Lutzoni F."/>
            <person name="Magnuson J."/>
            <person name="Mondo S."/>
            <person name="Nolan M."/>
            <person name="Ohm R."/>
            <person name="Pangilinan J."/>
            <person name="Park H.-J."/>
            <person name="Ramirez L."/>
            <person name="Alfaro M."/>
            <person name="Sun H."/>
            <person name="Tritt A."/>
            <person name="Yoshinaga Y."/>
            <person name="Zwiers L.-H."/>
            <person name="Turgeon B."/>
            <person name="Goodwin S."/>
            <person name="Spatafora J."/>
            <person name="Crous P."/>
            <person name="Grigoriev I."/>
        </authorList>
    </citation>
    <scope>NUCLEOTIDE SEQUENCE</scope>
    <source>
        <strain evidence="1">CBS 110217</strain>
    </source>
</reference>
<keyword evidence="2" id="KW-1185">Reference proteome</keyword>
<dbReference type="AlphaFoldDB" id="A0A9P4LIE0"/>
<evidence type="ECO:0000313" key="1">
    <source>
        <dbReference type="EMBL" id="KAF2027871.1"/>
    </source>
</evidence>
<organism evidence="1 2">
    <name type="scientific">Setomelanomma holmii</name>
    <dbReference type="NCBI Taxonomy" id="210430"/>
    <lineage>
        <taxon>Eukaryota</taxon>
        <taxon>Fungi</taxon>
        <taxon>Dikarya</taxon>
        <taxon>Ascomycota</taxon>
        <taxon>Pezizomycotina</taxon>
        <taxon>Dothideomycetes</taxon>
        <taxon>Pleosporomycetidae</taxon>
        <taxon>Pleosporales</taxon>
        <taxon>Pleosporineae</taxon>
        <taxon>Phaeosphaeriaceae</taxon>
        <taxon>Setomelanomma</taxon>
    </lineage>
</organism>
<dbReference type="PANTHER" id="PTHR38790">
    <property type="entry name" value="2EXR DOMAIN-CONTAINING PROTEIN-RELATED"/>
    <property type="match status" value="1"/>
</dbReference>
<dbReference type="Proteomes" id="UP000799777">
    <property type="component" value="Unassembled WGS sequence"/>
</dbReference>
<name>A0A9P4LIE0_9PLEO</name>
<accession>A0A9P4LIE0</accession>
<comment type="caution">
    <text evidence="1">The sequence shown here is derived from an EMBL/GenBank/DDBJ whole genome shotgun (WGS) entry which is preliminary data.</text>
</comment>
<sequence>TARNQSLSPLLRMPGELHNRIFRFAVGGYVVRVSLKFNMEPVTMTSGNLSFRLTVARQVYAETALLQYRFNTFYFQHKGSIECFSSSLSQRQGEAITSIALSREY</sequence>
<evidence type="ECO:0000313" key="2">
    <source>
        <dbReference type="Proteomes" id="UP000799777"/>
    </source>
</evidence>
<dbReference type="EMBL" id="ML978220">
    <property type="protein sequence ID" value="KAF2027871.1"/>
    <property type="molecule type" value="Genomic_DNA"/>
</dbReference>
<protein>
    <submittedName>
        <fullName evidence="1">Uncharacterized protein</fullName>
    </submittedName>
</protein>
<feature type="non-terminal residue" evidence="1">
    <location>
        <position position="1"/>
    </location>
</feature>
<gene>
    <name evidence="1" type="ORF">EK21DRAFT_36904</name>
</gene>
<feature type="non-terminal residue" evidence="1">
    <location>
        <position position="105"/>
    </location>
</feature>
<dbReference type="OrthoDB" id="5413827at2759"/>
<proteinExistence type="predicted"/>
<dbReference type="PANTHER" id="PTHR38790:SF4">
    <property type="entry name" value="2EXR DOMAIN-CONTAINING PROTEIN"/>
    <property type="match status" value="1"/>
</dbReference>